<evidence type="ECO:0000313" key="2">
    <source>
        <dbReference type="Proteomes" id="UP000092993"/>
    </source>
</evidence>
<dbReference type="EMBL" id="LUGG01000009">
    <property type="protein sequence ID" value="OBZ72656.1"/>
    <property type="molecule type" value="Genomic_DNA"/>
</dbReference>
<dbReference type="AlphaFoldDB" id="A0A1C7M8E8"/>
<comment type="caution">
    <text evidence="1">The sequence shown here is derived from an EMBL/GenBank/DDBJ whole genome shotgun (WGS) entry which is preliminary data.</text>
</comment>
<evidence type="ECO:0000313" key="1">
    <source>
        <dbReference type="EMBL" id="OBZ72656.1"/>
    </source>
</evidence>
<gene>
    <name evidence="1" type="ORF">A0H81_08061</name>
</gene>
<name>A0A1C7M8E8_GRIFR</name>
<sequence>MGEYLWLMEKYSDKVRYLPNVSELYASATEEWTMLGLAKPSRAEAARRGEYFKVCDAMCKGNPSIPLQCVLAVFAAWGALQLISDHDTFYLSEDDQCAIRKAANEYMMERINSKEPDRNLLPPHIQNVIYLDENQDAGPKIELGQPFN</sequence>
<dbReference type="OrthoDB" id="2684181at2759"/>
<reference evidence="1 2" key="1">
    <citation type="submission" date="2016-03" db="EMBL/GenBank/DDBJ databases">
        <title>Whole genome sequencing of Grifola frondosa 9006-11.</title>
        <authorList>
            <person name="Min B."/>
            <person name="Park H."/>
            <person name="Kim J.-G."/>
            <person name="Cho H."/>
            <person name="Oh Y.-L."/>
            <person name="Kong W.-S."/>
            <person name="Choi I.-G."/>
        </authorList>
    </citation>
    <scope>NUCLEOTIDE SEQUENCE [LARGE SCALE GENOMIC DNA]</scope>
    <source>
        <strain evidence="1 2">9006-11</strain>
    </source>
</reference>
<proteinExistence type="predicted"/>
<organism evidence="1 2">
    <name type="scientific">Grifola frondosa</name>
    <name type="common">Maitake</name>
    <name type="synonym">Polyporus frondosus</name>
    <dbReference type="NCBI Taxonomy" id="5627"/>
    <lineage>
        <taxon>Eukaryota</taxon>
        <taxon>Fungi</taxon>
        <taxon>Dikarya</taxon>
        <taxon>Basidiomycota</taxon>
        <taxon>Agaricomycotina</taxon>
        <taxon>Agaricomycetes</taxon>
        <taxon>Polyporales</taxon>
        <taxon>Grifolaceae</taxon>
        <taxon>Grifola</taxon>
    </lineage>
</organism>
<accession>A0A1C7M8E8</accession>
<keyword evidence="2" id="KW-1185">Reference proteome</keyword>
<protein>
    <submittedName>
        <fullName evidence="1">Uncharacterized protein</fullName>
    </submittedName>
</protein>
<dbReference type="Proteomes" id="UP000092993">
    <property type="component" value="Unassembled WGS sequence"/>
</dbReference>